<gene>
    <name evidence="1" type="ORF">LTR37_015368</name>
</gene>
<evidence type="ECO:0000313" key="1">
    <source>
        <dbReference type="EMBL" id="KAK3701617.1"/>
    </source>
</evidence>
<sequence length="383" mass="43755">MRMADFKVQDPPKSGQAEVTNDAKLAICTLPLDYPLRCPIESFKADNQNATSHFLKVLRSLQIRLRQRQSSRMVPMPKSKIATQVQDFAVLPLRRPALPAYPKETTHYLYIRANAPKVPTEDTPRELFVVNVRIDATENHFRSLFADHLGGVRIESVDFEHTRVGKGIKAPVVHVDGSRGKKRKRGLENGNNDQEVGLLPETWDREVHRSGGTAVVKFIDQASAAIALREARRAAKSGNEIMWGAGVESKIPPLGYARYKAHHKLRYPDPATLQSSVDTFKEAFAAQETDRTKQLARQRSEPDEEGFITVTRGGRTGPAREEEAKAQEEELKKREKSRVKDDFYRFQVREKKKEHAQDLVKGFEEDRRRLEEMRKRRGKLRLQ</sequence>
<protein>
    <submittedName>
        <fullName evidence="1">Uncharacterized protein</fullName>
    </submittedName>
</protein>
<accession>A0ACC3MQX0</accession>
<reference evidence="1" key="1">
    <citation type="submission" date="2023-07" db="EMBL/GenBank/DDBJ databases">
        <title>Black Yeasts Isolated from many extreme environments.</title>
        <authorList>
            <person name="Coleine C."/>
            <person name="Stajich J.E."/>
            <person name="Selbmann L."/>
        </authorList>
    </citation>
    <scope>NUCLEOTIDE SEQUENCE</scope>
    <source>
        <strain evidence="1">CCFEE 5714</strain>
    </source>
</reference>
<dbReference type="Proteomes" id="UP001281147">
    <property type="component" value="Unassembled WGS sequence"/>
</dbReference>
<dbReference type="EMBL" id="JAUTXU010000171">
    <property type="protein sequence ID" value="KAK3701617.1"/>
    <property type="molecule type" value="Genomic_DNA"/>
</dbReference>
<keyword evidence="2" id="KW-1185">Reference proteome</keyword>
<proteinExistence type="predicted"/>
<organism evidence="1 2">
    <name type="scientific">Vermiconidia calcicola</name>
    <dbReference type="NCBI Taxonomy" id="1690605"/>
    <lineage>
        <taxon>Eukaryota</taxon>
        <taxon>Fungi</taxon>
        <taxon>Dikarya</taxon>
        <taxon>Ascomycota</taxon>
        <taxon>Pezizomycotina</taxon>
        <taxon>Dothideomycetes</taxon>
        <taxon>Dothideomycetidae</taxon>
        <taxon>Mycosphaerellales</taxon>
        <taxon>Extremaceae</taxon>
        <taxon>Vermiconidia</taxon>
    </lineage>
</organism>
<evidence type="ECO:0000313" key="2">
    <source>
        <dbReference type="Proteomes" id="UP001281147"/>
    </source>
</evidence>
<name>A0ACC3MQX0_9PEZI</name>
<comment type="caution">
    <text evidence="1">The sequence shown here is derived from an EMBL/GenBank/DDBJ whole genome shotgun (WGS) entry which is preliminary data.</text>
</comment>